<name>A0A4P7QIW2_9CORY</name>
<dbReference type="Proteomes" id="UP000296352">
    <property type="component" value="Chromosome"/>
</dbReference>
<evidence type="ECO:0000256" key="1">
    <source>
        <dbReference type="SAM" id="MobiDB-lite"/>
    </source>
</evidence>
<sequence>MHAIPLLVPSTRDYHPEPDSGQLASLNLSDSASMILAKPDDAYAPVSLHELASLGLQVRQAWDEAAAGMIRASTGQLGIQFFTRSASYLLGHAARAGLQLHTKSAPVSSWFAHPRTFSILDGHLKQQLGTELVFYFVTDANTVFAFPESNLKIVDLLYQAVERRFGPVLFPKPLLWANGFPYSFTPSVGRNVA</sequence>
<evidence type="ECO:0000313" key="3">
    <source>
        <dbReference type="Proteomes" id="UP000296352"/>
    </source>
</evidence>
<gene>
    <name evidence="2" type="ORF">CENDO_07465</name>
</gene>
<dbReference type="EMBL" id="CP039247">
    <property type="protein sequence ID" value="QCB28767.1"/>
    <property type="molecule type" value="Genomic_DNA"/>
</dbReference>
<dbReference type="KEGG" id="cee:CENDO_07465"/>
<dbReference type="OrthoDB" id="4408123at2"/>
<organism evidence="2 3">
    <name type="scientific">Corynebacterium endometrii</name>
    <dbReference type="NCBI Taxonomy" id="2488819"/>
    <lineage>
        <taxon>Bacteria</taxon>
        <taxon>Bacillati</taxon>
        <taxon>Actinomycetota</taxon>
        <taxon>Actinomycetes</taxon>
        <taxon>Mycobacteriales</taxon>
        <taxon>Corynebacteriaceae</taxon>
        <taxon>Corynebacterium</taxon>
    </lineage>
</organism>
<accession>A0A4P7QIW2</accession>
<feature type="region of interest" description="Disordered" evidence="1">
    <location>
        <begin position="1"/>
        <end position="20"/>
    </location>
</feature>
<reference evidence="2 3" key="1">
    <citation type="submission" date="2019-04" db="EMBL/GenBank/DDBJ databases">
        <title>Corynebacterium endometrii sp. nov., isolated from the uterus of a cow with endometritis.</title>
        <authorList>
            <person name="Ballas P."/>
            <person name="Ruckert C."/>
            <person name="Wagener K."/>
            <person name="Drillich M."/>
            <person name="Kaempfer P."/>
            <person name="Busse H.-J."/>
            <person name="Ehling-Schulz M."/>
        </authorList>
    </citation>
    <scope>NUCLEOTIDE SEQUENCE [LARGE SCALE GENOMIC DNA]</scope>
    <source>
        <strain evidence="2 3">LMM-1653</strain>
    </source>
</reference>
<dbReference type="RefSeq" id="WP_136141462.1">
    <property type="nucleotide sequence ID" value="NZ_CP039247.1"/>
</dbReference>
<dbReference type="AlphaFoldDB" id="A0A4P7QIW2"/>
<protein>
    <submittedName>
        <fullName evidence="2">Uncharacterized protein</fullName>
    </submittedName>
</protein>
<proteinExistence type="predicted"/>
<keyword evidence="3" id="KW-1185">Reference proteome</keyword>
<evidence type="ECO:0000313" key="2">
    <source>
        <dbReference type="EMBL" id="QCB28767.1"/>
    </source>
</evidence>